<dbReference type="NCBIfam" id="TIGR01251">
    <property type="entry name" value="ribP_PPkin"/>
    <property type="match status" value="1"/>
</dbReference>
<dbReference type="GO" id="GO:0006164">
    <property type="term" value="P:purine nucleotide biosynthetic process"/>
    <property type="evidence" value="ECO:0007669"/>
    <property type="project" value="TreeGrafter"/>
</dbReference>
<dbReference type="InterPro" id="IPR005946">
    <property type="entry name" value="Rib-P_diPkinase"/>
</dbReference>
<evidence type="ECO:0000313" key="11">
    <source>
        <dbReference type="EMBL" id="CDZ23553.1"/>
    </source>
</evidence>
<name>A0A078KM71_9FIRM</name>
<dbReference type="InterPro" id="IPR029099">
    <property type="entry name" value="Pribosyltran_N"/>
</dbReference>
<evidence type="ECO:0000256" key="8">
    <source>
        <dbReference type="RuleBase" id="RU004324"/>
    </source>
</evidence>
<feature type="domain" description="Ribose-phosphate pyrophosphokinase N-terminal" evidence="10">
    <location>
        <begin position="18"/>
        <end position="153"/>
    </location>
</feature>
<evidence type="ECO:0000256" key="5">
    <source>
        <dbReference type="ARBA" id="ARBA00022777"/>
    </source>
</evidence>
<comment type="similarity">
    <text evidence="8">Belongs to the ribose-phosphate pyrophosphokinase family.</text>
</comment>
<evidence type="ECO:0000259" key="10">
    <source>
        <dbReference type="Pfam" id="PF13793"/>
    </source>
</evidence>
<dbReference type="STRING" id="29343.CCDG5_0415"/>
<keyword evidence="2" id="KW-0808">Transferase</keyword>
<dbReference type="HOGENOM" id="CLU_033546_8_0_9"/>
<dbReference type="GO" id="GO:0000287">
    <property type="term" value="F:magnesium ion binding"/>
    <property type="evidence" value="ECO:0007669"/>
    <property type="project" value="InterPro"/>
</dbReference>
<accession>A0A078KM71</accession>
<dbReference type="AlphaFoldDB" id="A0A078KM71"/>
<evidence type="ECO:0000256" key="6">
    <source>
        <dbReference type="ARBA" id="ARBA00022840"/>
    </source>
</evidence>
<gene>
    <name evidence="11" type="ORF">CCDG5_0415</name>
</gene>
<comment type="catalytic activity">
    <reaction evidence="7">
        <text>D-ribose 5-phosphate + ATP = 5-phospho-alpha-D-ribose 1-diphosphate + AMP + H(+)</text>
        <dbReference type="Rhea" id="RHEA:15609"/>
        <dbReference type="ChEBI" id="CHEBI:15378"/>
        <dbReference type="ChEBI" id="CHEBI:30616"/>
        <dbReference type="ChEBI" id="CHEBI:58017"/>
        <dbReference type="ChEBI" id="CHEBI:78346"/>
        <dbReference type="ChEBI" id="CHEBI:456215"/>
        <dbReference type="EC" id="2.7.6.1"/>
    </reaction>
</comment>
<dbReference type="GO" id="GO:0006015">
    <property type="term" value="P:5-phosphoribose 1-diphosphate biosynthetic process"/>
    <property type="evidence" value="ECO:0007669"/>
    <property type="project" value="TreeGrafter"/>
</dbReference>
<dbReference type="PANTHER" id="PTHR10210">
    <property type="entry name" value="RIBOSE-PHOSPHATE DIPHOSPHOKINASE FAMILY MEMBER"/>
    <property type="match status" value="1"/>
</dbReference>
<dbReference type="Pfam" id="PF00156">
    <property type="entry name" value="Pribosyltran"/>
    <property type="match status" value="1"/>
</dbReference>
<dbReference type="SUPFAM" id="SSF53271">
    <property type="entry name" value="PRTase-like"/>
    <property type="match status" value="2"/>
</dbReference>
<dbReference type="PANTHER" id="PTHR10210:SF32">
    <property type="entry name" value="RIBOSE-PHOSPHATE PYROPHOSPHOKINASE 2"/>
    <property type="match status" value="1"/>
</dbReference>
<dbReference type="EMBL" id="LM995447">
    <property type="protein sequence ID" value="CDZ23553.1"/>
    <property type="molecule type" value="Genomic_DNA"/>
</dbReference>
<dbReference type="InterPro" id="IPR000836">
    <property type="entry name" value="PRTase_dom"/>
</dbReference>
<keyword evidence="6" id="KW-0067">ATP-binding</keyword>
<dbReference type="Proteomes" id="UP000032431">
    <property type="component" value="Chromosome I"/>
</dbReference>
<keyword evidence="12" id="KW-1185">Reference proteome</keyword>
<evidence type="ECO:0000256" key="4">
    <source>
        <dbReference type="ARBA" id="ARBA00022741"/>
    </source>
</evidence>
<feature type="domain" description="Phosphoribosyltransferase" evidence="9">
    <location>
        <begin position="195"/>
        <end position="291"/>
    </location>
</feature>
<dbReference type="Gene3D" id="3.40.50.2020">
    <property type="match status" value="2"/>
</dbReference>
<protein>
    <recommendedName>
        <fullName evidence="1">ribose-phosphate diphosphokinase</fullName>
        <ecNumber evidence="1">2.7.6.1</ecNumber>
    </recommendedName>
</protein>
<dbReference type="GO" id="GO:0002189">
    <property type="term" value="C:ribose phosphate diphosphokinase complex"/>
    <property type="evidence" value="ECO:0007669"/>
    <property type="project" value="TreeGrafter"/>
</dbReference>
<evidence type="ECO:0000256" key="3">
    <source>
        <dbReference type="ARBA" id="ARBA00022727"/>
    </source>
</evidence>
<dbReference type="GO" id="GO:0016301">
    <property type="term" value="F:kinase activity"/>
    <property type="evidence" value="ECO:0007669"/>
    <property type="project" value="UniProtKB-KW"/>
</dbReference>
<keyword evidence="5 11" id="KW-0418">Kinase</keyword>
<dbReference type="PATRIC" id="fig|29343.3.peg.432"/>
<evidence type="ECO:0000256" key="7">
    <source>
        <dbReference type="ARBA" id="ARBA00049535"/>
    </source>
</evidence>
<organism evidence="11 12">
    <name type="scientific">[Clostridium] cellulosi</name>
    <dbReference type="NCBI Taxonomy" id="29343"/>
    <lineage>
        <taxon>Bacteria</taxon>
        <taxon>Bacillati</taxon>
        <taxon>Bacillota</taxon>
        <taxon>Clostridia</taxon>
        <taxon>Eubacteriales</taxon>
        <taxon>Oscillospiraceae</taxon>
        <taxon>Oscillospiraceae incertae sedis</taxon>
    </lineage>
</organism>
<reference evidence="12" key="1">
    <citation type="submission" date="2014-07" db="EMBL/GenBank/DDBJ databases">
        <authorList>
            <person name="Wibberg D."/>
        </authorList>
    </citation>
    <scope>NUCLEOTIDE SEQUENCE [LARGE SCALE GENOMIC DNA]</scope>
    <source>
        <strain evidence="12">DG5</strain>
    </source>
</reference>
<dbReference type="GO" id="GO:0005737">
    <property type="term" value="C:cytoplasm"/>
    <property type="evidence" value="ECO:0007669"/>
    <property type="project" value="TreeGrafter"/>
</dbReference>
<keyword evidence="4" id="KW-0547">Nucleotide-binding</keyword>
<proteinExistence type="inferred from homology"/>
<keyword evidence="3 8" id="KW-0545">Nucleotide biosynthesis</keyword>
<dbReference type="OrthoDB" id="9777067at2"/>
<dbReference type="KEGG" id="ccel:CCDG5_0415"/>
<dbReference type="CDD" id="cd06223">
    <property type="entry name" value="PRTases_typeI"/>
    <property type="match status" value="1"/>
</dbReference>
<evidence type="ECO:0000256" key="2">
    <source>
        <dbReference type="ARBA" id="ARBA00022679"/>
    </source>
</evidence>
<dbReference type="EC" id="2.7.6.1" evidence="1"/>
<evidence type="ECO:0000259" key="9">
    <source>
        <dbReference type="Pfam" id="PF00156"/>
    </source>
</evidence>
<dbReference type="NCBIfam" id="NF005299">
    <property type="entry name" value="PRK06827.1"/>
    <property type="match status" value="1"/>
</dbReference>
<dbReference type="Pfam" id="PF13793">
    <property type="entry name" value="Pribosyltran_N"/>
    <property type="match status" value="1"/>
</dbReference>
<dbReference type="GO" id="GO:0005524">
    <property type="term" value="F:ATP binding"/>
    <property type="evidence" value="ECO:0007669"/>
    <property type="project" value="UniProtKB-KW"/>
</dbReference>
<sequence>MANEEGNSMTTPVGPLGIIAMRGCEEITDKVDKYLCEWRDDADQGTFQIESCCPRFSSGEGKGLIKKSVRGHDIFIICDVFNYGVKYKMYGMEVPMSPDDHFQDLKRIIAAAGGKARRITVIMPMLYEGRQHRRVSRESLDCATALQELAHMGVTNVITFDAHDPRVQNAVPLIGFDSVQPKYQMIKALVNTYPDIKIDREHLTIISPDEGGMSRCIYYSSVLGLDLGMFYKRRDYSKIVGGRNPIISHEYLGGSIEGKDVIIVDDIIASGDSVIDIAEQLKAKKVNRVFIFATFGLFTEGLSRFDEAYKKGLIEKVFTTNLVYRTDELKSKKWYREVDMSKYIAFIINTLNYDRSMSELLDPVKRINKLLGKLKK</sequence>
<evidence type="ECO:0000313" key="12">
    <source>
        <dbReference type="Proteomes" id="UP000032431"/>
    </source>
</evidence>
<dbReference type="GO" id="GO:0004749">
    <property type="term" value="F:ribose phosphate diphosphokinase activity"/>
    <property type="evidence" value="ECO:0007669"/>
    <property type="project" value="UniProtKB-EC"/>
</dbReference>
<evidence type="ECO:0000256" key="1">
    <source>
        <dbReference type="ARBA" id="ARBA00013247"/>
    </source>
</evidence>
<dbReference type="InterPro" id="IPR029057">
    <property type="entry name" value="PRTase-like"/>
</dbReference>